<feature type="compositionally biased region" description="Acidic residues" evidence="1">
    <location>
        <begin position="487"/>
        <end position="509"/>
    </location>
</feature>
<dbReference type="EMBL" id="JAEQMG010000086">
    <property type="protein sequence ID" value="MBK6088801.1"/>
    <property type="molecule type" value="Genomic_DNA"/>
</dbReference>
<dbReference type="AlphaFoldDB" id="A0A935C1Q9"/>
<evidence type="ECO:0000313" key="2">
    <source>
        <dbReference type="EMBL" id="MBK6088801.1"/>
    </source>
</evidence>
<feature type="compositionally biased region" description="Polar residues" evidence="1">
    <location>
        <begin position="459"/>
        <end position="473"/>
    </location>
</feature>
<gene>
    <name evidence="2" type="ORF">JKK62_09105</name>
</gene>
<dbReference type="NCBIfam" id="NF041499">
    <property type="entry name" value="MobP3"/>
    <property type="match status" value="1"/>
</dbReference>
<keyword evidence="3" id="KW-1185">Reference proteome</keyword>
<dbReference type="InterPro" id="IPR041073">
    <property type="entry name" value="MobL"/>
</dbReference>
<organism evidence="2 3">
    <name type="scientific">Ruminococcus difficilis</name>
    <dbReference type="NCBI Taxonomy" id="2763069"/>
    <lineage>
        <taxon>Bacteria</taxon>
        <taxon>Bacillati</taxon>
        <taxon>Bacillota</taxon>
        <taxon>Clostridia</taxon>
        <taxon>Eubacteriales</taxon>
        <taxon>Oscillospiraceae</taxon>
        <taxon>Ruminococcus</taxon>
    </lineage>
</organism>
<evidence type="ECO:0008006" key="4">
    <source>
        <dbReference type="Google" id="ProtNLM"/>
    </source>
</evidence>
<name>A0A935C1Q9_9FIRM</name>
<evidence type="ECO:0000313" key="3">
    <source>
        <dbReference type="Proteomes" id="UP000633365"/>
    </source>
</evidence>
<protein>
    <recommendedName>
        <fullName evidence="4">Serine/threonine protein phosphatase</fullName>
    </recommendedName>
</protein>
<dbReference type="Proteomes" id="UP000633365">
    <property type="component" value="Unassembled WGS sequence"/>
</dbReference>
<proteinExistence type="predicted"/>
<accession>A0A935C1Q9</accession>
<comment type="caution">
    <text evidence="2">The sequence shown here is derived from an EMBL/GenBank/DDBJ whole genome shotgun (WGS) entry which is preliminary data.</text>
</comment>
<dbReference type="Pfam" id="PF18555">
    <property type="entry name" value="MobL"/>
    <property type="match status" value="1"/>
</dbReference>
<sequence>MAKIIVSCRFQKSAKDMADLIRYMATREGVEKLPSGEKYNIATQKQHDLILSVVKHFPQSKKFLEYDDYYAMPTRENANEFLDAVAERYADRADELKGLVSYISNRPGVEKIGSHGLFTQFDMPIDLDTVAERVANHDGIIWTEVVSLRREDAERLHFNNAEAWKNLVRRNINEIAKAHRIKIEDIEWYGAFHNTTHHPHIHLIILLKGQEGYLSEKGIKEMRRAFGQDIFRDEQYKLATIETGYRNQLKEQLADLLQQLRTRQSIPNADYYLFLLRKIQEEVEQQKGKKLYGYLPRKVKKLVDFALHEFAKDGDLSEIYLKWNEVNREKLSLYYDTKDKPDVPIEKNPELRSLKNILIRTALSMNFNAQTTVNTARLGFLFSMLAKQIVNSAGKRLDELNKMMPLPDNKERDKIREKKLAHGLKEGADSNGINEEVYDSQAAEGILSMLDYLISLGNQNSSQDTQEEPVSSENEYDFDNAYAEYLNDTDDGLYEDDTDDEDEYYGMSM</sequence>
<feature type="region of interest" description="Disordered" evidence="1">
    <location>
        <begin position="459"/>
        <end position="509"/>
    </location>
</feature>
<evidence type="ECO:0000256" key="1">
    <source>
        <dbReference type="SAM" id="MobiDB-lite"/>
    </source>
</evidence>
<dbReference type="InterPro" id="IPR048102">
    <property type="entry name" value="MobP3"/>
</dbReference>
<reference evidence="2" key="1">
    <citation type="submission" date="2021-01" db="EMBL/GenBank/DDBJ databases">
        <title>Genome public.</title>
        <authorList>
            <person name="Liu C."/>
            <person name="Sun Q."/>
        </authorList>
    </citation>
    <scope>NUCLEOTIDE SEQUENCE</scope>
    <source>
        <strain evidence="2">M6</strain>
    </source>
</reference>